<comment type="caution">
    <text evidence="1">The sequence shown here is derived from an EMBL/GenBank/DDBJ whole genome shotgun (WGS) entry which is preliminary data.</text>
</comment>
<evidence type="ECO:0000313" key="1">
    <source>
        <dbReference type="EMBL" id="OBZ66275.1"/>
    </source>
</evidence>
<gene>
    <name evidence="1" type="ORF">A0H81_13790</name>
</gene>
<reference evidence="1 2" key="1">
    <citation type="submission" date="2016-03" db="EMBL/GenBank/DDBJ databases">
        <title>Whole genome sequencing of Grifola frondosa 9006-11.</title>
        <authorList>
            <person name="Min B."/>
            <person name="Park H."/>
            <person name="Kim J.-G."/>
            <person name="Cho H."/>
            <person name="Oh Y.-L."/>
            <person name="Kong W.-S."/>
            <person name="Choi I.-G."/>
        </authorList>
    </citation>
    <scope>NUCLEOTIDE SEQUENCE [LARGE SCALE GENOMIC DNA]</scope>
    <source>
        <strain evidence="1 2">9006-11</strain>
    </source>
</reference>
<evidence type="ECO:0000313" key="2">
    <source>
        <dbReference type="Proteomes" id="UP000092993"/>
    </source>
</evidence>
<name>A0A1C7LND7_GRIFR</name>
<accession>A0A1C7LND7</accession>
<dbReference type="Proteomes" id="UP000092993">
    <property type="component" value="Unassembled WGS sequence"/>
</dbReference>
<sequence>MPPTRTSEIRCIYMIPLVIVRVENTYEFFKNAAISLRISACVLNVSSKPGVSNQEDALAKHLAYSPQPNLVRAGLEAIADSQLGACLRHKRYLLVGRVAHDYTVSNEERRRKYDIARLLYYKVRLALNPGCLGHTALVAHSERTGGMKAKLLQEPCATRFKKRVPSRFRLLREVPFIGPRFVALEDGIFFIIVGS</sequence>
<keyword evidence="2" id="KW-1185">Reference proteome</keyword>
<proteinExistence type="predicted"/>
<protein>
    <submittedName>
        <fullName evidence="1">Uncharacterized protein</fullName>
    </submittedName>
</protein>
<organism evidence="1 2">
    <name type="scientific">Grifola frondosa</name>
    <name type="common">Maitake</name>
    <name type="synonym">Polyporus frondosus</name>
    <dbReference type="NCBI Taxonomy" id="5627"/>
    <lineage>
        <taxon>Eukaryota</taxon>
        <taxon>Fungi</taxon>
        <taxon>Dikarya</taxon>
        <taxon>Basidiomycota</taxon>
        <taxon>Agaricomycotina</taxon>
        <taxon>Agaricomycetes</taxon>
        <taxon>Polyporales</taxon>
        <taxon>Grifolaceae</taxon>
        <taxon>Grifola</taxon>
    </lineage>
</organism>
<dbReference type="AlphaFoldDB" id="A0A1C7LND7"/>
<dbReference type="EMBL" id="LUGG01000032">
    <property type="protein sequence ID" value="OBZ66275.1"/>
    <property type="molecule type" value="Genomic_DNA"/>
</dbReference>